<dbReference type="PROSITE" id="PS50294">
    <property type="entry name" value="WD_REPEATS_REGION"/>
    <property type="match status" value="6"/>
</dbReference>
<feature type="repeat" description="WD" evidence="4">
    <location>
        <begin position="479"/>
        <end position="518"/>
    </location>
</feature>
<dbReference type="Pfam" id="PF12937">
    <property type="entry name" value="F-box-like"/>
    <property type="match status" value="1"/>
</dbReference>
<dbReference type="PROSITE" id="PS00678">
    <property type="entry name" value="WD_REPEATS_1"/>
    <property type="match status" value="3"/>
</dbReference>
<dbReference type="InterPro" id="IPR020472">
    <property type="entry name" value="WD40_PAC1"/>
</dbReference>
<dbReference type="InterPro" id="IPR019775">
    <property type="entry name" value="WD40_repeat_CS"/>
</dbReference>
<dbReference type="InterPro" id="IPR036047">
    <property type="entry name" value="F-box-like_dom_sf"/>
</dbReference>
<feature type="repeat" description="WD" evidence="4">
    <location>
        <begin position="358"/>
        <end position="397"/>
    </location>
</feature>
<evidence type="ECO:0000256" key="4">
    <source>
        <dbReference type="PROSITE-ProRule" id="PRU00221"/>
    </source>
</evidence>
<comment type="similarity">
    <text evidence="1">Belongs to the WD repeat MET30/SCONB/SCON-2 family.</text>
</comment>
<feature type="repeat" description="WD" evidence="4">
    <location>
        <begin position="398"/>
        <end position="438"/>
    </location>
</feature>
<dbReference type="InterPro" id="IPR036322">
    <property type="entry name" value="WD40_repeat_dom_sf"/>
</dbReference>
<dbReference type="SUPFAM" id="SSF50978">
    <property type="entry name" value="WD40 repeat-like"/>
    <property type="match status" value="1"/>
</dbReference>
<dbReference type="InterPro" id="IPR015943">
    <property type="entry name" value="WD40/YVTN_repeat-like_dom_sf"/>
</dbReference>
<accession>A0AAJ0GJJ3</accession>
<feature type="compositionally biased region" description="Polar residues" evidence="5">
    <location>
        <begin position="11"/>
        <end position="21"/>
    </location>
</feature>
<feature type="compositionally biased region" description="Basic and acidic residues" evidence="5">
    <location>
        <begin position="1"/>
        <end position="10"/>
    </location>
</feature>
<feature type="repeat" description="WD" evidence="4">
    <location>
        <begin position="439"/>
        <end position="478"/>
    </location>
</feature>
<feature type="region of interest" description="Disordered" evidence="5">
    <location>
        <begin position="672"/>
        <end position="721"/>
    </location>
</feature>
<feature type="compositionally biased region" description="Pro residues" evidence="5">
    <location>
        <begin position="55"/>
        <end position="67"/>
    </location>
</feature>
<evidence type="ECO:0000313" key="7">
    <source>
        <dbReference type="EMBL" id="KAK3058819.1"/>
    </source>
</evidence>
<dbReference type="InterPro" id="IPR001810">
    <property type="entry name" value="F-box_dom"/>
</dbReference>
<dbReference type="SMART" id="SM00256">
    <property type="entry name" value="FBOX"/>
    <property type="match status" value="1"/>
</dbReference>
<feature type="compositionally biased region" description="Low complexity" evidence="5">
    <location>
        <begin position="22"/>
        <end position="40"/>
    </location>
</feature>
<dbReference type="PROSITE" id="PS50082">
    <property type="entry name" value="WD_REPEATS_2"/>
    <property type="match status" value="6"/>
</dbReference>
<keyword evidence="2 4" id="KW-0853">WD repeat</keyword>
<reference evidence="7" key="1">
    <citation type="submission" date="2023-04" db="EMBL/GenBank/DDBJ databases">
        <title>Black Yeasts Isolated from many extreme environments.</title>
        <authorList>
            <person name="Coleine C."/>
            <person name="Stajich J.E."/>
            <person name="Selbmann L."/>
        </authorList>
    </citation>
    <scope>NUCLEOTIDE SEQUENCE</scope>
    <source>
        <strain evidence="7">CCFEE 5312</strain>
    </source>
</reference>
<protein>
    <recommendedName>
        <fullName evidence="6">F-box domain-containing protein</fullName>
    </recommendedName>
</protein>
<feature type="repeat" description="WD" evidence="4">
    <location>
        <begin position="519"/>
        <end position="558"/>
    </location>
</feature>
<evidence type="ECO:0000313" key="8">
    <source>
        <dbReference type="Proteomes" id="UP001271007"/>
    </source>
</evidence>
<sequence length="721" mass="80133">MEQHDQDEPSNRLTRTASKSFNNRWPRATAARPRLATPNASTTDLPTLSIKISTPSPPASPPTPAPSPRITTKAPDWSTADPREDCGGLSLDDDDTHSAQTNGVGYRQMRAMFQTLDHHERQRMLAEILNMCDGRLLSFVSGFVSPRLRHDPMHYLPDELCLRVLGYIDDVQTLARSAQVSRRWRELVSDDMAWKSLCERHAYRKLSNETSDPTTQLTATAHSSRLEQKFQHPYGYLSRTSQFHNPALAGLSSSAPDLTMLLSMTADPVNPISTLAARGTPSSQTQRRPKVITYRSHFKQRYQVETAWRIGGSLDTRQITPDQGVVTSLHLTPNYIIVALDNAKIHVFDPVGRHLRCLQGHVMGVWAMVPYGDTLVSGGCDRDVRVWDLQSGQAVHMLRGHTSTVRCLKMSGTNIAISGSRDTTLRIWDITNGICKHVLVGHQASVRCLDIHGDLVVSGSYDTTARIWSISEGRCLRTLQGHFSQIYAVAFDGKRVATGSLDTSVRIWDPRDGRCLAQLQGHTSLVGQLQLRNDILVTGGSDGSVRVWSLQTYSAIHRLAAHDNSVTSLQFDDNRIVSGGSDGRVKVWDLERGVLIRELGSPAEAVWRVVFEDEKAVVLASRNGKTVMEVWSFAPPTEDEFGVSSRPYSHSLAHASSSMSMPAITPYEDPAYGERPRWLGGDPEKADAALAQQQDESMSDAYDWHARNDQDDAERFEEHNV</sequence>
<dbReference type="SMART" id="SM00320">
    <property type="entry name" value="WD40"/>
    <property type="match status" value="7"/>
</dbReference>
<dbReference type="Gene3D" id="2.130.10.10">
    <property type="entry name" value="YVTN repeat-like/Quinoprotein amine dehydrogenase"/>
    <property type="match status" value="1"/>
</dbReference>
<dbReference type="PANTHER" id="PTHR19879">
    <property type="entry name" value="TRANSCRIPTION INITIATION FACTOR TFIID"/>
    <property type="match status" value="1"/>
</dbReference>
<dbReference type="Proteomes" id="UP001271007">
    <property type="component" value="Unassembled WGS sequence"/>
</dbReference>
<evidence type="ECO:0000256" key="3">
    <source>
        <dbReference type="ARBA" id="ARBA00022737"/>
    </source>
</evidence>
<evidence type="ECO:0000256" key="5">
    <source>
        <dbReference type="SAM" id="MobiDB-lite"/>
    </source>
</evidence>
<feature type="repeat" description="WD" evidence="4">
    <location>
        <begin position="559"/>
        <end position="598"/>
    </location>
</feature>
<evidence type="ECO:0000256" key="1">
    <source>
        <dbReference type="ARBA" id="ARBA00007968"/>
    </source>
</evidence>
<feature type="domain" description="F-box" evidence="6">
    <location>
        <begin position="150"/>
        <end position="197"/>
    </location>
</feature>
<dbReference type="AlphaFoldDB" id="A0AAJ0GJJ3"/>
<dbReference type="InterPro" id="IPR001680">
    <property type="entry name" value="WD40_rpt"/>
</dbReference>
<dbReference type="PANTHER" id="PTHR19879:SF9">
    <property type="entry name" value="TRANSCRIPTION INITIATION FACTOR TFIID SUBUNIT 5"/>
    <property type="match status" value="1"/>
</dbReference>
<keyword evidence="3" id="KW-0677">Repeat</keyword>
<comment type="caution">
    <text evidence="7">The sequence shown here is derived from an EMBL/GenBank/DDBJ whole genome shotgun (WGS) entry which is preliminary data.</text>
</comment>
<organism evidence="7 8">
    <name type="scientific">Extremus antarcticus</name>
    <dbReference type="NCBI Taxonomy" id="702011"/>
    <lineage>
        <taxon>Eukaryota</taxon>
        <taxon>Fungi</taxon>
        <taxon>Dikarya</taxon>
        <taxon>Ascomycota</taxon>
        <taxon>Pezizomycotina</taxon>
        <taxon>Dothideomycetes</taxon>
        <taxon>Dothideomycetidae</taxon>
        <taxon>Mycosphaerellales</taxon>
        <taxon>Extremaceae</taxon>
        <taxon>Extremus</taxon>
    </lineage>
</organism>
<dbReference type="CDD" id="cd00200">
    <property type="entry name" value="WD40"/>
    <property type="match status" value="1"/>
</dbReference>
<evidence type="ECO:0000256" key="2">
    <source>
        <dbReference type="ARBA" id="ARBA00022574"/>
    </source>
</evidence>
<dbReference type="PRINTS" id="PR00320">
    <property type="entry name" value="GPROTEINBRPT"/>
</dbReference>
<feature type="compositionally biased region" description="Polar residues" evidence="5">
    <location>
        <begin position="41"/>
        <end position="52"/>
    </location>
</feature>
<dbReference type="EMBL" id="JAWDJX010000001">
    <property type="protein sequence ID" value="KAK3058819.1"/>
    <property type="molecule type" value="Genomic_DNA"/>
</dbReference>
<feature type="compositionally biased region" description="Basic and acidic residues" evidence="5">
    <location>
        <begin position="672"/>
        <end position="687"/>
    </location>
</feature>
<feature type="region of interest" description="Disordered" evidence="5">
    <location>
        <begin position="1"/>
        <end position="99"/>
    </location>
</feature>
<name>A0AAJ0GJJ3_9PEZI</name>
<dbReference type="SUPFAM" id="SSF81383">
    <property type="entry name" value="F-box domain"/>
    <property type="match status" value="1"/>
</dbReference>
<dbReference type="Pfam" id="PF00400">
    <property type="entry name" value="WD40"/>
    <property type="match status" value="6"/>
</dbReference>
<dbReference type="PROSITE" id="PS50181">
    <property type="entry name" value="FBOX"/>
    <property type="match status" value="1"/>
</dbReference>
<gene>
    <name evidence="7" type="ORF">LTR09_000384</name>
</gene>
<proteinExistence type="inferred from homology"/>
<dbReference type="Gene3D" id="1.20.1280.50">
    <property type="match status" value="1"/>
</dbReference>
<evidence type="ECO:0000259" key="6">
    <source>
        <dbReference type="PROSITE" id="PS50181"/>
    </source>
</evidence>
<keyword evidence="8" id="KW-1185">Reference proteome</keyword>